<dbReference type="InterPro" id="IPR026444">
    <property type="entry name" value="Secre_tail"/>
</dbReference>
<dbReference type="NCBIfam" id="TIGR04183">
    <property type="entry name" value="Por_Secre_tail"/>
    <property type="match status" value="1"/>
</dbReference>
<feature type="domain" description="Secretion system C-terminal sorting" evidence="1">
    <location>
        <begin position="56"/>
        <end position="141"/>
    </location>
</feature>
<comment type="caution">
    <text evidence="2">The sequence shown here is derived from an EMBL/GenBank/DDBJ whole genome shotgun (WGS) entry which is preliminary data.</text>
</comment>
<dbReference type="Pfam" id="PF18962">
    <property type="entry name" value="Por_Secre_tail"/>
    <property type="match status" value="1"/>
</dbReference>
<dbReference type="AlphaFoldDB" id="A0A7V3RIN4"/>
<name>A0A7V3RIN4_UNCW3</name>
<accession>A0A7V3RIN4</accession>
<reference evidence="2" key="1">
    <citation type="journal article" date="2020" name="mSystems">
        <title>Genome- and Community-Level Interaction Insights into Carbon Utilization and Element Cycling Functions of Hydrothermarchaeota in Hydrothermal Sediment.</title>
        <authorList>
            <person name="Zhou Z."/>
            <person name="Liu Y."/>
            <person name="Xu W."/>
            <person name="Pan J."/>
            <person name="Luo Z.H."/>
            <person name="Li M."/>
        </authorList>
    </citation>
    <scope>NUCLEOTIDE SEQUENCE [LARGE SCALE GENOMIC DNA]</scope>
    <source>
        <strain evidence="2">SpSt-961</strain>
    </source>
</reference>
<gene>
    <name evidence="2" type="ORF">ENX68_08080</name>
</gene>
<dbReference type="EMBL" id="DTOZ01000190">
    <property type="protein sequence ID" value="HGE78930.1"/>
    <property type="molecule type" value="Genomic_DNA"/>
</dbReference>
<dbReference type="Gene3D" id="2.60.40.4070">
    <property type="match status" value="1"/>
</dbReference>
<organism evidence="2">
    <name type="scientific">candidate division WOR-3 bacterium</name>
    <dbReference type="NCBI Taxonomy" id="2052148"/>
    <lineage>
        <taxon>Bacteria</taxon>
        <taxon>Bacteria division WOR-3</taxon>
    </lineage>
</organism>
<sequence length="146" mass="16536">MIVDTEISFFDKITGSFATAGQIYVYQYEYEEEPTEFASGLMAQEGRPLNSGAITIFPNPFKDKLDIRFQIPDNNIRLKIYDACGRLVRRFNHLSATQYGGNSPSNQIVWDGKDESNRIVSPGVYFITIENPATKETSCHKVIKVE</sequence>
<proteinExistence type="predicted"/>
<evidence type="ECO:0000313" key="2">
    <source>
        <dbReference type="EMBL" id="HGE78930.1"/>
    </source>
</evidence>
<protein>
    <submittedName>
        <fullName evidence="2">T9SS type A sorting domain-containing protein</fullName>
    </submittedName>
</protein>
<evidence type="ECO:0000259" key="1">
    <source>
        <dbReference type="Pfam" id="PF18962"/>
    </source>
</evidence>